<evidence type="ECO:0000313" key="2">
    <source>
        <dbReference type="Proteomes" id="UP000299102"/>
    </source>
</evidence>
<evidence type="ECO:0000313" key="1">
    <source>
        <dbReference type="EMBL" id="GBP65702.1"/>
    </source>
</evidence>
<accession>A0A4C1XRU2</accession>
<dbReference type="Proteomes" id="UP000299102">
    <property type="component" value="Unassembled WGS sequence"/>
</dbReference>
<organism evidence="1 2">
    <name type="scientific">Eumeta variegata</name>
    <name type="common">Bagworm moth</name>
    <name type="synonym">Eumeta japonica</name>
    <dbReference type="NCBI Taxonomy" id="151549"/>
    <lineage>
        <taxon>Eukaryota</taxon>
        <taxon>Metazoa</taxon>
        <taxon>Ecdysozoa</taxon>
        <taxon>Arthropoda</taxon>
        <taxon>Hexapoda</taxon>
        <taxon>Insecta</taxon>
        <taxon>Pterygota</taxon>
        <taxon>Neoptera</taxon>
        <taxon>Endopterygota</taxon>
        <taxon>Lepidoptera</taxon>
        <taxon>Glossata</taxon>
        <taxon>Ditrysia</taxon>
        <taxon>Tineoidea</taxon>
        <taxon>Psychidae</taxon>
        <taxon>Oiketicinae</taxon>
        <taxon>Eumeta</taxon>
    </lineage>
</organism>
<name>A0A4C1XRU2_EUMVA</name>
<proteinExistence type="predicted"/>
<protein>
    <submittedName>
        <fullName evidence="1">Uncharacterized protein</fullName>
    </submittedName>
</protein>
<dbReference type="EMBL" id="BGZK01000937">
    <property type="protein sequence ID" value="GBP65702.1"/>
    <property type="molecule type" value="Genomic_DNA"/>
</dbReference>
<dbReference type="AlphaFoldDB" id="A0A4C1XRU2"/>
<comment type="caution">
    <text evidence="1">The sequence shown here is derived from an EMBL/GenBank/DDBJ whole genome shotgun (WGS) entry which is preliminary data.</text>
</comment>
<sequence length="73" mass="7834">MQTALAARVVGTKRALKARPPLRALPSLKRLRSPYADANGGGGRFDRSVRITMHKLEHHAGNSAERSSAGVSK</sequence>
<gene>
    <name evidence="1" type="ORF">EVAR_48403_1</name>
</gene>
<keyword evidence="2" id="KW-1185">Reference proteome</keyword>
<reference evidence="1 2" key="1">
    <citation type="journal article" date="2019" name="Commun. Biol.">
        <title>The bagworm genome reveals a unique fibroin gene that provides high tensile strength.</title>
        <authorList>
            <person name="Kono N."/>
            <person name="Nakamura H."/>
            <person name="Ohtoshi R."/>
            <person name="Tomita M."/>
            <person name="Numata K."/>
            <person name="Arakawa K."/>
        </authorList>
    </citation>
    <scope>NUCLEOTIDE SEQUENCE [LARGE SCALE GENOMIC DNA]</scope>
</reference>